<dbReference type="InterPro" id="IPR000485">
    <property type="entry name" value="AsnC-type_HTH_dom"/>
</dbReference>
<keyword evidence="3" id="KW-0804">Transcription</keyword>
<dbReference type="InterPro" id="IPR019888">
    <property type="entry name" value="Tscrpt_reg_AsnC-like"/>
</dbReference>
<dbReference type="PANTHER" id="PTHR30154:SF34">
    <property type="entry name" value="TRANSCRIPTIONAL REGULATOR AZLB"/>
    <property type="match status" value="1"/>
</dbReference>
<evidence type="ECO:0000313" key="5">
    <source>
        <dbReference type="EMBL" id="MFC4824048.1"/>
    </source>
</evidence>
<dbReference type="Pfam" id="PF13412">
    <property type="entry name" value="HTH_24"/>
    <property type="match status" value="1"/>
</dbReference>
<dbReference type="SUPFAM" id="SSF46785">
    <property type="entry name" value="Winged helix' DNA-binding domain"/>
    <property type="match status" value="1"/>
</dbReference>
<dbReference type="SMART" id="SM00344">
    <property type="entry name" value="HTH_ASNC"/>
    <property type="match status" value="1"/>
</dbReference>
<dbReference type="InterPro" id="IPR036388">
    <property type="entry name" value="WH-like_DNA-bd_sf"/>
</dbReference>
<dbReference type="PRINTS" id="PR00033">
    <property type="entry name" value="HTHASNC"/>
</dbReference>
<evidence type="ECO:0000256" key="3">
    <source>
        <dbReference type="ARBA" id="ARBA00023163"/>
    </source>
</evidence>
<name>A0ABD5Q0B2_9EURY</name>
<dbReference type="PROSITE" id="PS50956">
    <property type="entry name" value="HTH_ASNC_2"/>
    <property type="match status" value="1"/>
</dbReference>
<evidence type="ECO:0000259" key="4">
    <source>
        <dbReference type="PROSITE" id="PS50956"/>
    </source>
</evidence>
<dbReference type="InterPro" id="IPR011991">
    <property type="entry name" value="ArsR-like_HTH"/>
</dbReference>
<dbReference type="AlphaFoldDB" id="A0ABD5Q0B2"/>
<protein>
    <submittedName>
        <fullName evidence="5">Lrp/AsnC family transcriptional regulator</fullName>
    </submittedName>
</protein>
<organism evidence="5 6">
    <name type="scientific">Halorussus aquaticus</name>
    <dbReference type="NCBI Taxonomy" id="2953748"/>
    <lineage>
        <taxon>Archaea</taxon>
        <taxon>Methanobacteriati</taxon>
        <taxon>Methanobacteriota</taxon>
        <taxon>Stenosarchaea group</taxon>
        <taxon>Halobacteria</taxon>
        <taxon>Halobacteriales</taxon>
        <taxon>Haladaptataceae</taxon>
        <taxon>Halorussus</taxon>
    </lineage>
</organism>
<sequence length="161" mass="17971">MDTYELDEVDKGILYHLQQDARNSTSTEMAGELDIAASTVRNRLARMEDEGVIERYIPKLDYEKAGFQLRVLFTCTAPDEPENFGQDVLEQEGVIAVRELLAGTENLHVEAVGTDTDQLTEVADSLREMGLEIVRSDILKAQLHQPFNHFGVSAVTDDEGD</sequence>
<keyword evidence="6" id="KW-1185">Reference proteome</keyword>
<keyword evidence="2" id="KW-0238">DNA-binding</keyword>
<reference evidence="5 6" key="1">
    <citation type="journal article" date="2019" name="Int. J. Syst. Evol. Microbiol.">
        <title>The Global Catalogue of Microorganisms (GCM) 10K type strain sequencing project: providing services to taxonomists for standard genome sequencing and annotation.</title>
        <authorList>
            <consortium name="The Broad Institute Genomics Platform"/>
            <consortium name="The Broad Institute Genome Sequencing Center for Infectious Disease"/>
            <person name="Wu L."/>
            <person name="Ma J."/>
        </authorList>
    </citation>
    <scope>NUCLEOTIDE SEQUENCE [LARGE SCALE GENOMIC DNA]</scope>
    <source>
        <strain evidence="5 6">XZYJ18</strain>
    </source>
</reference>
<evidence type="ECO:0000313" key="6">
    <source>
        <dbReference type="Proteomes" id="UP001595945"/>
    </source>
</evidence>
<keyword evidence="1" id="KW-0805">Transcription regulation</keyword>
<proteinExistence type="predicted"/>
<evidence type="ECO:0000256" key="1">
    <source>
        <dbReference type="ARBA" id="ARBA00023015"/>
    </source>
</evidence>
<dbReference type="EMBL" id="JBHSHT010000001">
    <property type="protein sequence ID" value="MFC4824048.1"/>
    <property type="molecule type" value="Genomic_DNA"/>
</dbReference>
<feature type="domain" description="HTH asnC-type" evidence="4">
    <location>
        <begin position="6"/>
        <end position="68"/>
    </location>
</feature>
<dbReference type="RefSeq" id="WP_254266873.1">
    <property type="nucleotide sequence ID" value="NZ_CP100400.1"/>
</dbReference>
<accession>A0ABD5Q0B2</accession>
<dbReference type="GeneID" id="73045273"/>
<dbReference type="InterPro" id="IPR036390">
    <property type="entry name" value="WH_DNA-bd_sf"/>
</dbReference>
<gene>
    <name evidence="5" type="ORF">ACFO9K_07215</name>
</gene>
<dbReference type="CDD" id="cd00090">
    <property type="entry name" value="HTH_ARSR"/>
    <property type="match status" value="1"/>
</dbReference>
<dbReference type="PANTHER" id="PTHR30154">
    <property type="entry name" value="LEUCINE-RESPONSIVE REGULATORY PROTEIN"/>
    <property type="match status" value="1"/>
</dbReference>
<evidence type="ECO:0000256" key="2">
    <source>
        <dbReference type="ARBA" id="ARBA00023125"/>
    </source>
</evidence>
<dbReference type="GO" id="GO:0003677">
    <property type="term" value="F:DNA binding"/>
    <property type="evidence" value="ECO:0007669"/>
    <property type="project" value="UniProtKB-KW"/>
</dbReference>
<dbReference type="Gene3D" id="1.10.10.10">
    <property type="entry name" value="Winged helix-like DNA-binding domain superfamily/Winged helix DNA-binding domain"/>
    <property type="match status" value="1"/>
</dbReference>
<dbReference type="Proteomes" id="UP001595945">
    <property type="component" value="Unassembled WGS sequence"/>
</dbReference>
<comment type="caution">
    <text evidence="5">The sequence shown here is derived from an EMBL/GenBank/DDBJ whole genome shotgun (WGS) entry which is preliminary data.</text>
</comment>